<evidence type="ECO:0000259" key="14">
    <source>
        <dbReference type="PROSITE" id="PS50157"/>
    </source>
</evidence>
<dbReference type="FunFam" id="3.30.160.60:FF:000562">
    <property type="entry name" value="Zinc finger protein 786"/>
    <property type="match status" value="1"/>
</dbReference>
<gene>
    <name evidence="15" type="primary">ZNF648</name>
</gene>
<dbReference type="FunFam" id="3.30.160.60:FF:000495">
    <property type="entry name" value="zinc finger protein 668"/>
    <property type="match status" value="1"/>
</dbReference>
<protein>
    <submittedName>
        <fullName evidence="15">Zinc finger protein 648</fullName>
    </submittedName>
</protein>
<dbReference type="Proteomes" id="UP000694557">
    <property type="component" value="Unassembled WGS sequence"/>
</dbReference>
<evidence type="ECO:0000256" key="13">
    <source>
        <dbReference type="SAM" id="MobiDB-lite"/>
    </source>
</evidence>
<feature type="domain" description="C2H2-type" evidence="14">
    <location>
        <begin position="277"/>
        <end position="304"/>
    </location>
</feature>
<feature type="domain" description="C2H2-type" evidence="14">
    <location>
        <begin position="333"/>
        <end position="361"/>
    </location>
</feature>
<evidence type="ECO:0000256" key="7">
    <source>
        <dbReference type="ARBA" id="ARBA00022833"/>
    </source>
</evidence>
<evidence type="ECO:0000256" key="4">
    <source>
        <dbReference type="ARBA" id="ARBA00022723"/>
    </source>
</evidence>
<evidence type="ECO:0000256" key="8">
    <source>
        <dbReference type="ARBA" id="ARBA00023015"/>
    </source>
</evidence>
<keyword evidence="6 12" id="KW-0863">Zinc-finger</keyword>
<dbReference type="FunFam" id="3.30.160.60:FF:001016">
    <property type="entry name" value="zinc finger protein 850-like"/>
    <property type="match status" value="1"/>
</dbReference>
<dbReference type="PANTHER" id="PTHR14196">
    <property type="entry name" value="ODD-SKIPPED - RELATED"/>
    <property type="match status" value="1"/>
</dbReference>
<evidence type="ECO:0000256" key="11">
    <source>
        <dbReference type="ARBA" id="ARBA00023242"/>
    </source>
</evidence>
<feature type="domain" description="C2H2-type" evidence="14">
    <location>
        <begin position="249"/>
        <end position="276"/>
    </location>
</feature>
<evidence type="ECO:0000256" key="6">
    <source>
        <dbReference type="ARBA" id="ARBA00022771"/>
    </source>
</evidence>
<dbReference type="GO" id="GO:0000977">
    <property type="term" value="F:RNA polymerase II transcription regulatory region sequence-specific DNA binding"/>
    <property type="evidence" value="ECO:0007669"/>
    <property type="project" value="TreeGrafter"/>
</dbReference>
<keyword evidence="9" id="KW-0238">DNA-binding</keyword>
<dbReference type="GO" id="GO:0000981">
    <property type="term" value="F:DNA-binding transcription factor activity, RNA polymerase II-specific"/>
    <property type="evidence" value="ECO:0007669"/>
    <property type="project" value="TreeGrafter"/>
</dbReference>
<dbReference type="InterPro" id="IPR050717">
    <property type="entry name" value="C2H2-ZF_Transcription_Reg"/>
</dbReference>
<sequence>MAEGMPSWTSDRFVDKMYISKRSIRKNVMNKMHYVSHMPSENATVSTAHKVESDSNPSDNDDTDSLSGSSFTGMIYLNPQTPTWTLAEKFTELNSGEDKRLSTYQDLCGPPGSPTAIEHNIPNRRGSTGVYGVYSDSSQQKEGNIKKVSKRRPQRKVSSGNPSDLKLRLVREIRPKPNEALSDVHCDVREMFDVCGKNGNEKSEVSLVIPPPLNKAVAMIDACEKNKVPIVFTAMKKRGVEGDTENRPYKCTHCNWAFKKSSNLQSHLDTHSGLKAHVCDLCGKAYSHQGTLQQHKRLHTGERPYHCPFCDKTYIWSSDYRKHIRTHTGEKPYVCETCGKDFVRSSDLRKHERNMHTNNKPFPCTQCGKTFNKPLSLLRHERTHLGERPFCCSVCGKAFAVASRMAEHQMVHTGVRPYTCLVCSKSFTKSSNLLEHQAVHSGIRPHKCSQCRVAFAMVSRLVRHQCVHTGERPFNCTGCSMSFSRTTALKRHQEQTCAGRIFVCVKCDKAFQCASQLTEHMLIFGRLPLNCLTCVKHFGVTFHKLPTISWVNFGPFLLTELV</sequence>
<dbReference type="SMART" id="SM00355">
    <property type="entry name" value="ZnF_C2H2"/>
    <property type="match status" value="10"/>
</dbReference>
<dbReference type="PROSITE" id="PS00028">
    <property type="entry name" value="ZINC_FINGER_C2H2_1"/>
    <property type="match status" value="8"/>
</dbReference>
<dbReference type="InterPro" id="IPR013087">
    <property type="entry name" value="Znf_C2H2_type"/>
</dbReference>
<comment type="similarity">
    <text evidence="3">Belongs to the krueppel C2H2-type zinc-finger protein family.</text>
</comment>
<keyword evidence="4" id="KW-0479">Metal-binding</keyword>
<feature type="domain" description="C2H2-type" evidence="14">
    <location>
        <begin position="418"/>
        <end position="445"/>
    </location>
</feature>
<dbReference type="Pfam" id="PF00096">
    <property type="entry name" value="zf-C2H2"/>
    <property type="match status" value="7"/>
</dbReference>
<organism evidence="15 16">
    <name type="scientific">Oncorhynchus kisutch</name>
    <name type="common">Coho salmon</name>
    <name type="synonym">Salmo kisutch</name>
    <dbReference type="NCBI Taxonomy" id="8019"/>
    <lineage>
        <taxon>Eukaryota</taxon>
        <taxon>Metazoa</taxon>
        <taxon>Chordata</taxon>
        <taxon>Craniata</taxon>
        <taxon>Vertebrata</taxon>
        <taxon>Euteleostomi</taxon>
        <taxon>Actinopterygii</taxon>
        <taxon>Neopterygii</taxon>
        <taxon>Teleostei</taxon>
        <taxon>Protacanthopterygii</taxon>
        <taxon>Salmoniformes</taxon>
        <taxon>Salmonidae</taxon>
        <taxon>Salmoninae</taxon>
        <taxon>Oncorhynchus</taxon>
    </lineage>
</organism>
<evidence type="ECO:0000256" key="10">
    <source>
        <dbReference type="ARBA" id="ARBA00023163"/>
    </source>
</evidence>
<dbReference type="GeneTree" id="ENSGT00940000163676"/>
<keyword evidence="7" id="KW-0862">Zinc</keyword>
<dbReference type="FunFam" id="3.30.160.60:FF:000358">
    <property type="entry name" value="zinc finger protein 24"/>
    <property type="match status" value="1"/>
</dbReference>
<feature type="domain" description="C2H2-type" evidence="14">
    <location>
        <begin position="362"/>
        <end position="389"/>
    </location>
</feature>
<keyword evidence="16" id="KW-1185">Reference proteome</keyword>
<feature type="domain" description="C2H2-type" evidence="14">
    <location>
        <begin position="305"/>
        <end position="332"/>
    </location>
</feature>
<name>A0A8C7M7K7_ONCKI</name>
<evidence type="ECO:0000313" key="16">
    <source>
        <dbReference type="Proteomes" id="UP000694557"/>
    </source>
</evidence>
<dbReference type="FunFam" id="3.30.160.60:FF:000145">
    <property type="entry name" value="Zinc finger protein 574"/>
    <property type="match status" value="1"/>
</dbReference>
<dbReference type="PANTHER" id="PTHR14196:SF12">
    <property type="entry name" value="ZINC FINGER PROTEIN 208-LIKE"/>
    <property type="match status" value="1"/>
</dbReference>
<evidence type="ECO:0000256" key="1">
    <source>
        <dbReference type="ARBA" id="ARBA00003767"/>
    </source>
</evidence>
<dbReference type="Ensembl" id="ENSOKIT00005036021.1">
    <property type="protein sequence ID" value="ENSOKIP00005034132.1"/>
    <property type="gene ID" value="ENSOKIG00005014594.1"/>
</dbReference>
<evidence type="ECO:0000256" key="2">
    <source>
        <dbReference type="ARBA" id="ARBA00004123"/>
    </source>
</evidence>
<comment type="function">
    <text evidence="1">May be involved in transcriptional regulation.</text>
</comment>
<evidence type="ECO:0000256" key="9">
    <source>
        <dbReference type="ARBA" id="ARBA00023125"/>
    </source>
</evidence>
<keyword evidence="8" id="KW-0805">Transcription regulation</keyword>
<comment type="subcellular location">
    <subcellularLocation>
        <location evidence="2">Nucleus</location>
    </subcellularLocation>
</comment>
<evidence type="ECO:0000256" key="5">
    <source>
        <dbReference type="ARBA" id="ARBA00022737"/>
    </source>
</evidence>
<dbReference type="FunFam" id="3.30.160.60:FF:000771">
    <property type="entry name" value="zinc finger protein 648"/>
    <property type="match status" value="1"/>
</dbReference>
<dbReference type="PROSITE" id="PS50157">
    <property type="entry name" value="ZINC_FINGER_C2H2_2"/>
    <property type="match status" value="10"/>
</dbReference>
<dbReference type="AlphaFoldDB" id="A0A8C7M7K7"/>
<feature type="domain" description="C2H2-type" evidence="14">
    <location>
        <begin position="502"/>
        <end position="521"/>
    </location>
</feature>
<evidence type="ECO:0000313" key="15">
    <source>
        <dbReference type="Ensembl" id="ENSOKIP00005034132.1"/>
    </source>
</evidence>
<evidence type="ECO:0000256" key="12">
    <source>
        <dbReference type="PROSITE-ProRule" id="PRU00042"/>
    </source>
</evidence>
<keyword evidence="5" id="KW-0677">Repeat</keyword>
<accession>A0A8C7M7K7</accession>
<feature type="domain" description="C2H2-type" evidence="14">
    <location>
        <begin position="474"/>
        <end position="499"/>
    </location>
</feature>
<feature type="region of interest" description="Disordered" evidence="13">
    <location>
        <begin position="46"/>
        <end position="67"/>
    </location>
</feature>
<dbReference type="GO" id="GO:0008270">
    <property type="term" value="F:zinc ion binding"/>
    <property type="evidence" value="ECO:0007669"/>
    <property type="project" value="UniProtKB-KW"/>
</dbReference>
<dbReference type="InterPro" id="IPR036236">
    <property type="entry name" value="Znf_C2H2_sf"/>
</dbReference>
<keyword evidence="11" id="KW-0539">Nucleus</keyword>
<dbReference type="Gene3D" id="3.30.160.60">
    <property type="entry name" value="Classic Zinc Finger"/>
    <property type="match status" value="9"/>
</dbReference>
<reference evidence="15" key="1">
    <citation type="submission" date="2025-08" db="UniProtKB">
        <authorList>
            <consortium name="Ensembl"/>
        </authorList>
    </citation>
    <scope>IDENTIFICATION</scope>
</reference>
<keyword evidence="10" id="KW-0804">Transcription</keyword>
<proteinExistence type="inferred from homology"/>
<reference evidence="15" key="2">
    <citation type="submission" date="2025-09" db="UniProtKB">
        <authorList>
            <consortium name="Ensembl"/>
        </authorList>
    </citation>
    <scope>IDENTIFICATION</scope>
</reference>
<evidence type="ECO:0000256" key="3">
    <source>
        <dbReference type="ARBA" id="ARBA00006991"/>
    </source>
</evidence>
<dbReference type="FunFam" id="3.30.160.60:FF:000624">
    <property type="entry name" value="zinc finger protein 697"/>
    <property type="match status" value="1"/>
</dbReference>
<feature type="region of interest" description="Disordered" evidence="13">
    <location>
        <begin position="136"/>
        <end position="163"/>
    </location>
</feature>
<feature type="domain" description="C2H2-type" evidence="14">
    <location>
        <begin position="446"/>
        <end position="473"/>
    </location>
</feature>
<dbReference type="GO" id="GO:0005634">
    <property type="term" value="C:nucleus"/>
    <property type="evidence" value="ECO:0007669"/>
    <property type="project" value="UniProtKB-SubCell"/>
</dbReference>
<dbReference type="SUPFAM" id="SSF57667">
    <property type="entry name" value="beta-beta-alpha zinc fingers"/>
    <property type="match status" value="5"/>
</dbReference>
<dbReference type="FunFam" id="3.30.160.60:FF:002291">
    <property type="entry name" value="Zinc finger protein 648"/>
    <property type="match status" value="1"/>
</dbReference>
<feature type="domain" description="C2H2-type" evidence="14">
    <location>
        <begin position="390"/>
        <end position="417"/>
    </location>
</feature>